<dbReference type="Gene3D" id="2.60.120.10">
    <property type="entry name" value="Jelly Rolls"/>
    <property type="match status" value="1"/>
</dbReference>
<protein>
    <submittedName>
        <fullName evidence="2">dTDP-6-deoxy-3,4-keto-hexulose isomerase</fullName>
    </submittedName>
</protein>
<evidence type="ECO:0000313" key="2">
    <source>
        <dbReference type="EMBL" id="GGF30114.1"/>
    </source>
</evidence>
<name>A0ABQ1UY85_9BACT</name>
<dbReference type="CDD" id="cd20292">
    <property type="entry name" value="cupin_QdtA-like"/>
    <property type="match status" value="1"/>
</dbReference>
<dbReference type="Proteomes" id="UP000647339">
    <property type="component" value="Unassembled WGS sequence"/>
</dbReference>
<evidence type="ECO:0000259" key="1">
    <source>
        <dbReference type="Pfam" id="PF05523"/>
    </source>
</evidence>
<dbReference type="SUPFAM" id="SSF51182">
    <property type="entry name" value="RmlC-like cupins"/>
    <property type="match status" value="1"/>
</dbReference>
<feature type="domain" description="Sugar 3,4-ketoisomerase QdtA cupin" evidence="1">
    <location>
        <begin position="6"/>
        <end position="129"/>
    </location>
</feature>
<dbReference type="EMBL" id="BMIU01000007">
    <property type="protein sequence ID" value="GGF30114.1"/>
    <property type="molecule type" value="Genomic_DNA"/>
</dbReference>
<sequence>MTKPYIFHLGETKNSSGKLNFWERSQLPFEVRRAFWITEVPEGGVRGVHAHKVDNQITVCLQGSVKVTLEDLEDNQYEYILKDSGEALYLPRLVWSTFTFTANSVLLVLSESDFDEADYIRNKEEFDKLKDGDNEKL</sequence>
<reference evidence="3" key="1">
    <citation type="journal article" date="2019" name="Int. J. Syst. Evol. Microbiol.">
        <title>The Global Catalogue of Microorganisms (GCM) 10K type strain sequencing project: providing services to taxonomists for standard genome sequencing and annotation.</title>
        <authorList>
            <consortium name="The Broad Institute Genomics Platform"/>
            <consortium name="The Broad Institute Genome Sequencing Center for Infectious Disease"/>
            <person name="Wu L."/>
            <person name="Ma J."/>
        </authorList>
    </citation>
    <scope>NUCLEOTIDE SEQUENCE [LARGE SCALE GENOMIC DNA]</scope>
    <source>
        <strain evidence="3">CGMCC 1.15407</strain>
    </source>
</reference>
<dbReference type="InterPro" id="IPR011051">
    <property type="entry name" value="RmlC_Cupin_sf"/>
</dbReference>
<comment type="caution">
    <text evidence="2">The sequence shown here is derived from an EMBL/GenBank/DDBJ whole genome shotgun (WGS) entry which is preliminary data.</text>
</comment>
<gene>
    <name evidence="2" type="ORF">GCM10011339_17880</name>
</gene>
<evidence type="ECO:0000313" key="3">
    <source>
        <dbReference type="Proteomes" id="UP000647339"/>
    </source>
</evidence>
<dbReference type="Pfam" id="PF05523">
    <property type="entry name" value="FdtA"/>
    <property type="match status" value="1"/>
</dbReference>
<dbReference type="InterPro" id="IPR008894">
    <property type="entry name" value="QdtA_cupin_dom"/>
</dbReference>
<dbReference type="GO" id="GO:0016853">
    <property type="term" value="F:isomerase activity"/>
    <property type="evidence" value="ECO:0007669"/>
    <property type="project" value="UniProtKB-KW"/>
</dbReference>
<proteinExistence type="predicted"/>
<accession>A0ABQ1UY85</accession>
<organism evidence="2 3">
    <name type="scientific">Echinicola rosea</name>
    <dbReference type="NCBI Taxonomy" id="1807691"/>
    <lineage>
        <taxon>Bacteria</taxon>
        <taxon>Pseudomonadati</taxon>
        <taxon>Bacteroidota</taxon>
        <taxon>Cytophagia</taxon>
        <taxon>Cytophagales</taxon>
        <taxon>Cyclobacteriaceae</taxon>
        <taxon>Echinicola</taxon>
    </lineage>
</organism>
<dbReference type="RefSeq" id="WP_137403113.1">
    <property type="nucleotide sequence ID" value="NZ_BMIU01000007.1"/>
</dbReference>
<dbReference type="InterPro" id="IPR014710">
    <property type="entry name" value="RmlC-like_jellyroll"/>
</dbReference>
<keyword evidence="3" id="KW-1185">Reference proteome</keyword>
<keyword evidence="2" id="KW-0413">Isomerase</keyword>